<reference evidence="1" key="1">
    <citation type="submission" date="2021-04" db="EMBL/GenBank/DDBJ databases">
        <title>Genome based classification of Actinospica acidithermotolerans sp. nov., an actinobacterium isolated from an Indonesian hot spring.</title>
        <authorList>
            <person name="Kusuma A.B."/>
            <person name="Putra K.E."/>
            <person name="Nafisah S."/>
            <person name="Loh J."/>
            <person name="Nouioui I."/>
            <person name="Goodfellow M."/>
        </authorList>
    </citation>
    <scope>NUCLEOTIDE SEQUENCE</scope>
    <source>
        <strain evidence="1">MGRD01-02</strain>
    </source>
</reference>
<dbReference type="Proteomes" id="UP000676325">
    <property type="component" value="Unassembled WGS sequence"/>
</dbReference>
<proteinExistence type="predicted"/>
<protein>
    <submittedName>
        <fullName evidence="1">Uncharacterized protein</fullName>
    </submittedName>
</protein>
<dbReference type="RefSeq" id="WP_212515833.1">
    <property type="nucleotide sequence ID" value="NZ_JAGSOH010000001.1"/>
</dbReference>
<gene>
    <name evidence="1" type="ORF">KDK95_00015</name>
</gene>
<dbReference type="AlphaFoldDB" id="A0A941E223"/>
<organism evidence="1 2">
    <name type="scientific">Actinospica acidithermotolerans</name>
    <dbReference type="NCBI Taxonomy" id="2828514"/>
    <lineage>
        <taxon>Bacteria</taxon>
        <taxon>Bacillati</taxon>
        <taxon>Actinomycetota</taxon>
        <taxon>Actinomycetes</taxon>
        <taxon>Catenulisporales</taxon>
        <taxon>Actinospicaceae</taxon>
        <taxon>Actinospica</taxon>
    </lineage>
</organism>
<sequence>MTESHGTDVLIDVTSLISAEDYLVSQNRHARPGDPFAQQCFVEIIQSLIFMTHVYVSHPLLHNPEPADFGQRPLLLQSLMAAGLLSPLQLDSKKQSSARALERRAIADLQGANGIKSMARFVDQAFSIDQSTVGRQNGLSERLRAWGAFQHSEVKIATGHHRERIPTQDGVEDDEFGRWARAAALLLAGALDTIAEPGDGPYVMATLARGMKYRARAEACHVAYQSHPLRRDFSLTFDLTRRGATDAAVLDLIRAVRGIHDSLADAAGVEETHRLRLLQLELPLLGGRLWTAQETGTIPDPDWIELVVSRVREYRDRAAELRQAIIDCITDEDQIRFARDIEGVTRHLLERLGLRRVELSPLEQELVSSVASVAQAAPGVPKVSGLWVSARTIGKQRTFTGAQPYQRFLYREFLDAWKRAGR</sequence>
<evidence type="ECO:0000313" key="2">
    <source>
        <dbReference type="Proteomes" id="UP000676325"/>
    </source>
</evidence>
<dbReference type="EMBL" id="JAGSOH010000001">
    <property type="protein sequence ID" value="MBR7824675.1"/>
    <property type="molecule type" value="Genomic_DNA"/>
</dbReference>
<evidence type="ECO:0000313" key="1">
    <source>
        <dbReference type="EMBL" id="MBR7824675.1"/>
    </source>
</evidence>
<name>A0A941E223_9ACTN</name>
<keyword evidence="2" id="KW-1185">Reference proteome</keyword>
<comment type="caution">
    <text evidence="1">The sequence shown here is derived from an EMBL/GenBank/DDBJ whole genome shotgun (WGS) entry which is preliminary data.</text>
</comment>
<accession>A0A941E223</accession>